<accession>A0ACB9CE00</accession>
<sequence>MAKKSTRSSTSSDDLHSQNLLANPDSERSPKFDTLAPPTPDTAKKVAAFFSFEPIERTIRFKAPLLKVNSEASFSESTMSGLRKSSSKFALNDIDSMVSKGKVVKKEAKAVPTLVAKQSAPKTDTSTIKASSSKKRKIQDPVDLNIRDCTDFFDSHEKLHNFNHLALDKVIGFHEHLVKEMELCKHKLTDSQKNEAAKGKKVLDVTKELHQIKAELQEVHLQRDRDIDESNEHAQASAAISIFQSRIKMAKEAEDKNFDRSTWDVEEWKRLVAELGGELISEKDAGKVVAEEEVQGLAQVAEENDIEGAGKQVDQGNEGNDA</sequence>
<comment type="caution">
    <text evidence="1">The sequence shown here is derived from an EMBL/GenBank/DDBJ whole genome shotgun (WGS) entry which is preliminary data.</text>
</comment>
<evidence type="ECO:0000313" key="1">
    <source>
        <dbReference type="EMBL" id="KAI3732509.1"/>
    </source>
</evidence>
<name>A0ACB9CE00_9ASTR</name>
<keyword evidence="2" id="KW-1185">Reference proteome</keyword>
<organism evidence="1 2">
    <name type="scientific">Smallanthus sonchifolius</name>
    <dbReference type="NCBI Taxonomy" id="185202"/>
    <lineage>
        <taxon>Eukaryota</taxon>
        <taxon>Viridiplantae</taxon>
        <taxon>Streptophyta</taxon>
        <taxon>Embryophyta</taxon>
        <taxon>Tracheophyta</taxon>
        <taxon>Spermatophyta</taxon>
        <taxon>Magnoliopsida</taxon>
        <taxon>eudicotyledons</taxon>
        <taxon>Gunneridae</taxon>
        <taxon>Pentapetalae</taxon>
        <taxon>asterids</taxon>
        <taxon>campanulids</taxon>
        <taxon>Asterales</taxon>
        <taxon>Asteraceae</taxon>
        <taxon>Asteroideae</taxon>
        <taxon>Heliantheae alliance</taxon>
        <taxon>Millerieae</taxon>
        <taxon>Smallanthus</taxon>
    </lineage>
</organism>
<reference evidence="2" key="1">
    <citation type="journal article" date="2022" name="Mol. Ecol. Resour.">
        <title>The genomes of chicory, endive, great burdock and yacon provide insights into Asteraceae palaeo-polyploidization history and plant inulin production.</title>
        <authorList>
            <person name="Fan W."/>
            <person name="Wang S."/>
            <person name="Wang H."/>
            <person name="Wang A."/>
            <person name="Jiang F."/>
            <person name="Liu H."/>
            <person name="Zhao H."/>
            <person name="Xu D."/>
            <person name="Zhang Y."/>
        </authorList>
    </citation>
    <scope>NUCLEOTIDE SEQUENCE [LARGE SCALE GENOMIC DNA]</scope>
    <source>
        <strain evidence="2">cv. Yunnan</strain>
    </source>
</reference>
<proteinExistence type="predicted"/>
<dbReference type="EMBL" id="CM042038">
    <property type="protein sequence ID" value="KAI3732509.1"/>
    <property type="molecule type" value="Genomic_DNA"/>
</dbReference>
<dbReference type="Proteomes" id="UP001056120">
    <property type="component" value="Linkage Group LG21"/>
</dbReference>
<gene>
    <name evidence="1" type="ORF">L1987_63714</name>
</gene>
<reference evidence="1 2" key="2">
    <citation type="journal article" date="2022" name="Mol. Ecol. Resour.">
        <title>The genomes of chicory, endive, great burdock and yacon provide insights into Asteraceae paleo-polyploidization history and plant inulin production.</title>
        <authorList>
            <person name="Fan W."/>
            <person name="Wang S."/>
            <person name="Wang H."/>
            <person name="Wang A."/>
            <person name="Jiang F."/>
            <person name="Liu H."/>
            <person name="Zhao H."/>
            <person name="Xu D."/>
            <person name="Zhang Y."/>
        </authorList>
    </citation>
    <scope>NUCLEOTIDE SEQUENCE [LARGE SCALE GENOMIC DNA]</scope>
    <source>
        <strain evidence="2">cv. Yunnan</strain>
        <tissue evidence="1">Leaves</tissue>
    </source>
</reference>
<evidence type="ECO:0000313" key="2">
    <source>
        <dbReference type="Proteomes" id="UP001056120"/>
    </source>
</evidence>
<protein>
    <submittedName>
        <fullName evidence="1">Uncharacterized protein</fullName>
    </submittedName>
</protein>